<evidence type="ECO:0000256" key="5">
    <source>
        <dbReference type="ARBA" id="ARBA00022989"/>
    </source>
</evidence>
<comment type="caution">
    <text evidence="10">The sequence shown here is derived from an EMBL/GenBank/DDBJ whole genome shotgun (WGS) entry which is preliminary data.</text>
</comment>
<keyword evidence="5 9" id="KW-1133">Transmembrane helix</keyword>
<keyword evidence="4" id="KW-0378">Hydrolase</keyword>
<feature type="binding site" evidence="8">
    <location>
        <position position="251"/>
    </location>
    <ligand>
        <name>Zn(2+)</name>
        <dbReference type="ChEBI" id="CHEBI:29105"/>
        <note>catalytic</note>
    </ligand>
</feature>
<dbReference type="GO" id="GO:0046513">
    <property type="term" value="P:ceramide biosynthetic process"/>
    <property type="evidence" value="ECO:0007669"/>
    <property type="project" value="TreeGrafter"/>
</dbReference>
<proteinExistence type="inferred from homology"/>
<evidence type="ECO:0000313" key="10">
    <source>
        <dbReference type="EMBL" id="KJX97607.1"/>
    </source>
</evidence>
<dbReference type="PANTHER" id="PTHR46187:SF1">
    <property type="entry name" value="ALKALINE PHYTOCERAMIDASE"/>
    <property type="match status" value="1"/>
</dbReference>
<comment type="similarity">
    <text evidence="2">Belongs to the alkaline ceramidase family.</text>
</comment>
<keyword evidence="3 9" id="KW-0812">Transmembrane</keyword>
<dbReference type="EMBL" id="LAFY01000469">
    <property type="protein sequence ID" value="KJX97607.1"/>
    <property type="molecule type" value="Genomic_DNA"/>
</dbReference>
<dbReference type="GO" id="GO:0046872">
    <property type="term" value="F:metal ion binding"/>
    <property type="evidence" value="ECO:0007669"/>
    <property type="project" value="UniProtKB-KW"/>
</dbReference>
<evidence type="ECO:0000313" key="11">
    <source>
        <dbReference type="Proteomes" id="UP000033647"/>
    </source>
</evidence>
<dbReference type="GO" id="GO:0005789">
    <property type="term" value="C:endoplasmic reticulum membrane"/>
    <property type="evidence" value="ECO:0007669"/>
    <property type="project" value="TreeGrafter"/>
</dbReference>
<keyword evidence="7" id="KW-0479">Metal-binding</keyword>
<dbReference type="InterPro" id="IPR008901">
    <property type="entry name" value="ACER"/>
</dbReference>
<comment type="cofactor">
    <cofactor evidence="8">
        <name>Zn(2+)</name>
        <dbReference type="ChEBI" id="CHEBI:29105"/>
    </cofactor>
</comment>
<evidence type="ECO:0000256" key="7">
    <source>
        <dbReference type="PIRSR" id="PIRSR608901-1"/>
    </source>
</evidence>
<feature type="transmembrane region" description="Helical" evidence="9">
    <location>
        <begin position="170"/>
        <end position="188"/>
    </location>
</feature>
<feature type="transmembrane region" description="Helical" evidence="9">
    <location>
        <begin position="57"/>
        <end position="76"/>
    </location>
</feature>
<keyword evidence="6 9" id="KW-0472">Membrane</keyword>
<keyword evidence="8" id="KW-0862">Zinc</keyword>
<evidence type="ECO:0000256" key="1">
    <source>
        <dbReference type="ARBA" id="ARBA00004141"/>
    </source>
</evidence>
<dbReference type="PANTHER" id="PTHR46187">
    <property type="entry name" value="ALKALINE CERAMIDASE 3"/>
    <property type="match status" value="1"/>
</dbReference>
<sequence length="313" mass="35378">MSLPWSIPYGPPSETPYWGAPTAAVNFCEKVRLVGSPNPALLRLITGTTQDYVITKYVGEFFNALTSLVYVAYGIIGIQRYKRQDIGIFAGVNVSYWALIGVGICSGLYHTTLKYHTQMSDELSMHLAIGTVLQQVFTFKEPPRIQLRNTAIIVGILVPFVIYHCVTDEFIAHVILFFCMCWVVAWKVRKLIRERIIVKGHRDKMRGLLKFATFNALFAYFLWNIDVHLCSTLTGWKHRLGMPLGILLEFHGYWHILTALSSYTFMALIEFLVSPEDTSNYGTGFVWPAKLVLQDLAASKGDVMHANGIKKTD</sequence>
<dbReference type="STRING" id="1047168.A0A0F4GKK6"/>
<accession>A0A0F4GKK6</accession>
<dbReference type="OrthoDB" id="187171at2759"/>
<dbReference type="GO" id="GO:0046514">
    <property type="term" value="P:ceramide catabolic process"/>
    <property type="evidence" value="ECO:0007669"/>
    <property type="project" value="TreeGrafter"/>
</dbReference>
<evidence type="ECO:0000256" key="4">
    <source>
        <dbReference type="ARBA" id="ARBA00022801"/>
    </source>
</evidence>
<dbReference type="GO" id="GO:0016811">
    <property type="term" value="F:hydrolase activity, acting on carbon-nitrogen (but not peptide) bonds, in linear amides"/>
    <property type="evidence" value="ECO:0007669"/>
    <property type="project" value="InterPro"/>
</dbReference>
<evidence type="ECO:0000256" key="6">
    <source>
        <dbReference type="ARBA" id="ARBA00023136"/>
    </source>
</evidence>
<comment type="subcellular location">
    <subcellularLocation>
        <location evidence="1">Membrane</location>
        <topology evidence="1">Multi-pass membrane protein</topology>
    </subcellularLocation>
</comment>
<evidence type="ECO:0000256" key="8">
    <source>
        <dbReference type="PIRSR" id="PIRSR608901-2"/>
    </source>
</evidence>
<feature type="transmembrane region" description="Helical" evidence="9">
    <location>
        <begin position="252"/>
        <end position="273"/>
    </location>
</feature>
<keyword evidence="7" id="KW-0106">Calcium</keyword>
<feature type="binding site" evidence="7">
    <location>
        <position position="60"/>
    </location>
    <ligand>
        <name>Ca(2+)</name>
        <dbReference type="ChEBI" id="CHEBI:29108"/>
    </ligand>
</feature>
<feature type="binding site" evidence="8">
    <location>
        <position position="255"/>
    </location>
    <ligand>
        <name>Zn(2+)</name>
        <dbReference type="ChEBI" id="CHEBI:29105"/>
        <note>catalytic</note>
    </ligand>
</feature>
<feature type="transmembrane region" description="Helical" evidence="9">
    <location>
        <begin position="146"/>
        <end position="164"/>
    </location>
</feature>
<organism evidence="10 11">
    <name type="scientific">Zymoseptoria brevis</name>
    <dbReference type="NCBI Taxonomy" id="1047168"/>
    <lineage>
        <taxon>Eukaryota</taxon>
        <taxon>Fungi</taxon>
        <taxon>Dikarya</taxon>
        <taxon>Ascomycota</taxon>
        <taxon>Pezizomycotina</taxon>
        <taxon>Dothideomycetes</taxon>
        <taxon>Dothideomycetidae</taxon>
        <taxon>Mycosphaerellales</taxon>
        <taxon>Mycosphaerellaceae</taxon>
        <taxon>Zymoseptoria</taxon>
    </lineage>
</organism>
<feature type="binding site" evidence="8">
    <location>
        <position position="110"/>
    </location>
    <ligand>
        <name>Zn(2+)</name>
        <dbReference type="ChEBI" id="CHEBI:29105"/>
        <note>catalytic</note>
    </ligand>
</feature>
<evidence type="ECO:0000256" key="3">
    <source>
        <dbReference type="ARBA" id="ARBA00022692"/>
    </source>
</evidence>
<dbReference type="AlphaFoldDB" id="A0A0F4GKK6"/>
<protein>
    <submittedName>
        <fullName evidence="10">Alkaline ceramidase family protein</fullName>
    </submittedName>
</protein>
<evidence type="ECO:0000256" key="2">
    <source>
        <dbReference type="ARBA" id="ARBA00009780"/>
    </source>
</evidence>
<feature type="transmembrane region" description="Helical" evidence="9">
    <location>
        <begin position="88"/>
        <end position="111"/>
    </location>
</feature>
<name>A0A0F4GKK6_9PEZI</name>
<feature type="transmembrane region" description="Helical" evidence="9">
    <location>
        <begin position="208"/>
        <end position="225"/>
    </location>
</feature>
<dbReference type="Proteomes" id="UP000033647">
    <property type="component" value="Unassembled WGS sequence"/>
</dbReference>
<reference evidence="10 11" key="1">
    <citation type="submission" date="2015-03" db="EMBL/GenBank/DDBJ databases">
        <title>RNA-seq based gene annotation and comparative genomics of four Zymoseptoria species reveal species-specific pathogenicity related genes and transposable element activity.</title>
        <authorList>
            <person name="Grandaubert J."/>
            <person name="Bhattacharyya A."/>
            <person name="Stukenbrock E.H."/>
        </authorList>
    </citation>
    <scope>NUCLEOTIDE SEQUENCE [LARGE SCALE GENOMIC DNA]</scope>
    <source>
        <strain evidence="10 11">Zb18110</strain>
    </source>
</reference>
<gene>
    <name evidence="10" type="ORF">TI39_contig477g00005</name>
</gene>
<evidence type="ECO:0000256" key="9">
    <source>
        <dbReference type="SAM" id="Phobius"/>
    </source>
</evidence>
<keyword evidence="11" id="KW-1185">Reference proteome</keyword>
<dbReference type="Pfam" id="PF05875">
    <property type="entry name" value="Ceramidase"/>
    <property type="match status" value="1"/>
</dbReference>